<dbReference type="GO" id="GO:0005634">
    <property type="term" value="C:nucleus"/>
    <property type="evidence" value="ECO:0007669"/>
    <property type="project" value="UniProtKB-SubCell"/>
</dbReference>
<comment type="similarity">
    <text evidence="3">Belongs to the HIBADH-related family. 3-hydroxyisobutyrate dehydrogenase subfamily.</text>
</comment>
<evidence type="ECO:0000256" key="13">
    <source>
        <dbReference type="SAM" id="Phobius"/>
    </source>
</evidence>
<dbReference type="InterPro" id="IPR002204">
    <property type="entry name" value="3-OH-isobutyrate_DH-rel_CS"/>
</dbReference>
<dbReference type="SMART" id="SM01252">
    <property type="entry name" value="KilA-N"/>
    <property type="match status" value="1"/>
</dbReference>
<dbReference type="GO" id="GO:0003677">
    <property type="term" value="F:DNA binding"/>
    <property type="evidence" value="ECO:0007669"/>
    <property type="project" value="InterPro"/>
</dbReference>
<reference evidence="15" key="1">
    <citation type="journal article" date="2023" name="Mol. Plant Microbe Interact.">
        <title>Elucidating the Obligate Nature and Biological Capacity of an Invasive Fungal Corn Pathogen.</title>
        <authorList>
            <person name="MacCready J.S."/>
            <person name="Roggenkamp E.M."/>
            <person name="Gdanetz K."/>
            <person name="Chilvers M.I."/>
        </authorList>
    </citation>
    <scope>NUCLEOTIDE SEQUENCE</scope>
    <source>
        <strain evidence="15">PM02</strain>
    </source>
</reference>
<dbReference type="EC" id="1.1.1.31" evidence="4"/>
<gene>
    <name evidence="15" type="ORF">P8C59_003008</name>
</gene>
<keyword evidence="5" id="KW-0101">Branched-chain amino acid catabolism</keyword>
<keyword evidence="16" id="KW-1185">Reference proteome</keyword>
<evidence type="ECO:0000256" key="3">
    <source>
        <dbReference type="ARBA" id="ARBA00006013"/>
    </source>
</evidence>
<dbReference type="InterPro" id="IPR008927">
    <property type="entry name" value="6-PGluconate_DH-like_C_sf"/>
</dbReference>
<dbReference type="EMBL" id="JAQQPM010000002">
    <property type="protein sequence ID" value="KAK2068368.1"/>
    <property type="molecule type" value="Genomic_DNA"/>
</dbReference>
<evidence type="ECO:0000256" key="11">
    <source>
        <dbReference type="ARBA" id="ARBA00049197"/>
    </source>
</evidence>
<keyword evidence="8" id="KW-0520">NAD</keyword>
<sequence length="751" mass="80282">MAPSRHLPTEQNPLLRELPPYADLIARRRLGQTQLTARMVPTIPESEIDPSLLGAFDYAHLRAPLPRGISSGIFKSSPSSYFLMRRSSDGFVSATGMFKATFPWAEMEEEDMERKYVKSLPTTSPDETAGNVWIPPESALDLADEYGIVAWIKALLDPADIPVGAPTDAGPPKEIRAPPKYFGAQPQPLPLPDLGSPPSTVSRNTRSRRSASPTKVPAPKRSVASPRKRRHQASQTSTETPPGSAHGSFDTLVNDETPSQVPIPVTPSSTQTTKMEAVDDEIKVSRNKEPAPAPSVEDESKLKLHCEEDVKADEDGEEMEHPKAEIGVPLYGEIPPPEDAARIIAEAKEMVRVATQAQAAHEEDEAAEGEGASQSKRKANDDEDDGEGTEVARRTKRVKTAVETRKDGMKKRAFYGIGATLAFGALIPLVPYVMSTLGRDNYAFIGLGQMGYQMARNLQATLAPTDSVRIFDINTAAVDGLARAMRSQQAGGAAVHVARSAEHVSIDADTVITCLPEPRHVQATFAALVAATRFPARPRLYIDCSTIDPSTSRAVAAKVAAAHAPGQAHFVDAPMSGGVVGATAGTLTFMLGAPADLVQRVELVLLRMGRRVLHCGPQGAGLAAKLANNYLLAVNNIATAEAMNLGVRWGLDPQVLAGVINASTGRCWPSEVNNPVPGVVEGAPAGRGYEGGFGIGLMQKDLRLARVAAEEVGARLVLGEKAAEVYEAAGREERCKGRDFSVVYRYVGGKG</sequence>
<feature type="region of interest" description="Disordered" evidence="12">
    <location>
        <begin position="354"/>
        <end position="403"/>
    </location>
</feature>
<evidence type="ECO:0000256" key="2">
    <source>
        <dbReference type="ARBA" id="ARBA00005109"/>
    </source>
</evidence>
<dbReference type="Pfam" id="PF14833">
    <property type="entry name" value="NAD_binding_11"/>
    <property type="match status" value="1"/>
</dbReference>
<proteinExistence type="inferred from homology"/>
<dbReference type="Gene3D" id="3.10.260.10">
    <property type="entry name" value="Transcription regulator HTH, APSES-type DNA-binding domain"/>
    <property type="match status" value="1"/>
</dbReference>
<dbReference type="InterPro" id="IPR036887">
    <property type="entry name" value="HTH_APSES_sf"/>
</dbReference>
<dbReference type="SUPFAM" id="SSF48179">
    <property type="entry name" value="6-phosphogluconate dehydrogenase C-terminal domain-like"/>
    <property type="match status" value="1"/>
</dbReference>
<evidence type="ECO:0000256" key="4">
    <source>
        <dbReference type="ARBA" id="ARBA00012991"/>
    </source>
</evidence>
<dbReference type="Gene3D" id="3.40.50.720">
    <property type="entry name" value="NAD(P)-binding Rossmann-like Domain"/>
    <property type="match status" value="1"/>
</dbReference>
<organism evidence="15 16">
    <name type="scientific">Phyllachora maydis</name>
    <dbReference type="NCBI Taxonomy" id="1825666"/>
    <lineage>
        <taxon>Eukaryota</taxon>
        <taxon>Fungi</taxon>
        <taxon>Dikarya</taxon>
        <taxon>Ascomycota</taxon>
        <taxon>Pezizomycotina</taxon>
        <taxon>Sordariomycetes</taxon>
        <taxon>Sordariomycetidae</taxon>
        <taxon>Phyllachorales</taxon>
        <taxon>Phyllachoraceae</taxon>
        <taxon>Phyllachora</taxon>
    </lineage>
</organism>
<protein>
    <recommendedName>
        <fullName evidence="4">3-hydroxyisobutyrate dehydrogenase</fullName>
        <ecNumber evidence="4">1.1.1.31</ecNumber>
    </recommendedName>
</protein>
<dbReference type="PANTHER" id="PTHR22981:SF7">
    <property type="entry name" value="3-HYDROXYISOBUTYRATE DEHYDROGENASE, MITOCHONDRIAL"/>
    <property type="match status" value="1"/>
</dbReference>
<dbReference type="GO" id="GO:0006574">
    <property type="term" value="P:L-valine catabolic process"/>
    <property type="evidence" value="ECO:0007669"/>
    <property type="project" value="TreeGrafter"/>
</dbReference>
<dbReference type="GO" id="GO:0030435">
    <property type="term" value="P:sporulation resulting in formation of a cellular spore"/>
    <property type="evidence" value="ECO:0007669"/>
    <property type="project" value="UniProtKB-KW"/>
</dbReference>
<feature type="transmembrane region" description="Helical" evidence="13">
    <location>
        <begin position="413"/>
        <end position="434"/>
    </location>
</feature>
<keyword evidence="7" id="KW-0560">Oxidoreductase</keyword>
<dbReference type="SUPFAM" id="SSF54616">
    <property type="entry name" value="DNA-binding domain of Mlu1-box binding protein MBP1"/>
    <property type="match status" value="1"/>
</dbReference>
<dbReference type="Pfam" id="PF03446">
    <property type="entry name" value="NAD_binding_2"/>
    <property type="match status" value="1"/>
</dbReference>
<evidence type="ECO:0000313" key="15">
    <source>
        <dbReference type="EMBL" id="KAK2068368.1"/>
    </source>
</evidence>
<dbReference type="InterPro" id="IPR036291">
    <property type="entry name" value="NAD(P)-bd_dom_sf"/>
</dbReference>
<dbReference type="SUPFAM" id="SSF51735">
    <property type="entry name" value="NAD(P)-binding Rossmann-fold domains"/>
    <property type="match status" value="1"/>
</dbReference>
<evidence type="ECO:0000256" key="8">
    <source>
        <dbReference type="ARBA" id="ARBA00023027"/>
    </source>
</evidence>
<dbReference type="GO" id="GO:0048315">
    <property type="term" value="P:conidium formation"/>
    <property type="evidence" value="ECO:0007669"/>
    <property type="project" value="UniProtKB-KW"/>
</dbReference>
<evidence type="ECO:0000259" key="14">
    <source>
        <dbReference type="PROSITE" id="PS51299"/>
    </source>
</evidence>
<comment type="catalytic activity">
    <reaction evidence="11">
        <text>3-hydroxy-2-methylpropanoate + NAD(+) = 2-methyl-3-oxopropanoate + NADH + H(+)</text>
        <dbReference type="Rhea" id="RHEA:17681"/>
        <dbReference type="ChEBI" id="CHEBI:11805"/>
        <dbReference type="ChEBI" id="CHEBI:15378"/>
        <dbReference type="ChEBI" id="CHEBI:57540"/>
        <dbReference type="ChEBI" id="CHEBI:57700"/>
        <dbReference type="ChEBI" id="CHEBI:57945"/>
        <dbReference type="EC" id="1.1.1.31"/>
    </reaction>
</comment>
<dbReference type="PANTHER" id="PTHR22981">
    <property type="entry name" value="3-HYDROXYISOBUTYRATE DEHYDROGENASE-RELATED"/>
    <property type="match status" value="1"/>
</dbReference>
<accession>A0AAD9HZT6</accession>
<feature type="compositionally biased region" description="Low complexity" evidence="12">
    <location>
        <begin position="192"/>
        <end position="214"/>
    </location>
</feature>
<feature type="region of interest" description="Disordered" evidence="12">
    <location>
        <begin position="164"/>
        <end position="304"/>
    </location>
</feature>
<feature type="compositionally biased region" description="Polar residues" evidence="12">
    <location>
        <begin position="254"/>
        <end position="274"/>
    </location>
</feature>
<dbReference type="AlphaFoldDB" id="A0AAD9HZT6"/>
<dbReference type="GO" id="GO:0050661">
    <property type="term" value="F:NADP binding"/>
    <property type="evidence" value="ECO:0007669"/>
    <property type="project" value="InterPro"/>
</dbReference>
<keyword evidence="10" id="KW-0183">Conidiation</keyword>
<evidence type="ECO:0000256" key="6">
    <source>
        <dbReference type="ARBA" id="ARBA00022969"/>
    </source>
</evidence>
<feature type="domain" description="HTH APSES-type" evidence="14">
    <location>
        <begin position="60"/>
        <end position="171"/>
    </location>
</feature>
<dbReference type="Proteomes" id="UP001217918">
    <property type="component" value="Unassembled WGS sequence"/>
</dbReference>
<dbReference type="FunFam" id="1.10.1040.10:FF:000006">
    <property type="entry name" value="3-hydroxyisobutyrate dehydrogenase"/>
    <property type="match status" value="1"/>
</dbReference>
<dbReference type="InterPro" id="IPR003163">
    <property type="entry name" value="Tscrpt_reg_HTH_APSES-type"/>
</dbReference>
<dbReference type="FunFam" id="3.10.260.10:FF:000002">
    <property type="entry name" value="APSES transcription factor, putative"/>
    <property type="match status" value="1"/>
</dbReference>
<comment type="subcellular location">
    <subcellularLocation>
        <location evidence="1">Nucleus</location>
    </subcellularLocation>
</comment>
<feature type="compositionally biased region" description="Basic and acidic residues" evidence="12">
    <location>
        <begin position="276"/>
        <end position="289"/>
    </location>
</feature>
<evidence type="ECO:0000256" key="1">
    <source>
        <dbReference type="ARBA" id="ARBA00004123"/>
    </source>
</evidence>
<evidence type="ECO:0000256" key="10">
    <source>
        <dbReference type="ARBA" id="ARBA00023321"/>
    </source>
</evidence>
<dbReference type="InterPro" id="IPR018004">
    <property type="entry name" value="KilA/APSES_HTH"/>
</dbReference>
<evidence type="ECO:0000256" key="7">
    <source>
        <dbReference type="ARBA" id="ARBA00023002"/>
    </source>
</evidence>
<dbReference type="PROSITE" id="PS00895">
    <property type="entry name" value="3_HYDROXYISOBUT_DH"/>
    <property type="match status" value="1"/>
</dbReference>
<comment type="caution">
    <text evidence="15">The sequence shown here is derived from an EMBL/GenBank/DDBJ whole genome shotgun (WGS) entry which is preliminary data.</text>
</comment>
<keyword evidence="13" id="KW-1133">Transmembrane helix</keyword>
<dbReference type="InterPro" id="IPR013328">
    <property type="entry name" value="6PGD_dom2"/>
</dbReference>
<keyword evidence="9" id="KW-0539">Nucleus</keyword>
<keyword evidence="6" id="KW-0749">Sporulation</keyword>
<dbReference type="InterPro" id="IPR029154">
    <property type="entry name" value="HIBADH-like_NADP-bd"/>
</dbReference>
<evidence type="ECO:0000256" key="9">
    <source>
        <dbReference type="ARBA" id="ARBA00023242"/>
    </source>
</evidence>
<name>A0AAD9HZT6_9PEZI</name>
<dbReference type="PROSITE" id="PS51299">
    <property type="entry name" value="HTH_APSES"/>
    <property type="match status" value="1"/>
</dbReference>
<dbReference type="GO" id="GO:0005739">
    <property type="term" value="C:mitochondrion"/>
    <property type="evidence" value="ECO:0007669"/>
    <property type="project" value="TreeGrafter"/>
</dbReference>
<keyword evidence="13" id="KW-0812">Transmembrane</keyword>
<evidence type="ECO:0000256" key="12">
    <source>
        <dbReference type="SAM" id="MobiDB-lite"/>
    </source>
</evidence>
<dbReference type="GO" id="GO:0008442">
    <property type="term" value="F:3-hydroxyisobutyrate dehydrogenase activity"/>
    <property type="evidence" value="ECO:0007669"/>
    <property type="project" value="UniProtKB-EC"/>
</dbReference>
<dbReference type="Gene3D" id="1.10.1040.10">
    <property type="entry name" value="N-(1-d-carboxylethyl)-l-norvaline Dehydrogenase, domain 2"/>
    <property type="match status" value="1"/>
</dbReference>
<dbReference type="GO" id="GO:0051287">
    <property type="term" value="F:NAD binding"/>
    <property type="evidence" value="ECO:0007669"/>
    <property type="project" value="InterPro"/>
</dbReference>
<evidence type="ECO:0000313" key="16">
    <source>
        <dbReference type="Proteomes" id="UP001217918"/>
    </source>
</evidence>
<keyword evidence="13" id="KW-0472">Membrane</keyword>
<dbReference type="InterPro" id="IPR006115">
    <property type="entry name" value="6PGDH_NADP-bd"/>
</dbReference>
<comment type="pathway">
    <text evidence="2">Amino-acid degradation; L-valine degradation.</text>
</comment>
<evidence type="ECO:0000256" key="5">
    <source>
        <dbReference type="ARBA" id="ARBA00022456"/>
    </source>
</evidence>